<dbReference type="InterPro" id="IPR001343">
    <property type="entry name" value="Hemolysn_Ca-bd"/>
</dbReference>
<dbReference type="PROSITE" id="PS00137">
    <property type="entry name" value="SUBTILASE_HIS"/>
    <property type="match status" value="1"/>
</dbReference>
<evidence type="ECO:0000256" key="5">
    <source>
        <dbReference type="ARBA" id="ARBA00022670"/>
    </source>
</evidence>
<dbReference type="AlphaFoldDB" id="A0A1E5QKG2"/>
<evidence type="ECO:0000256" key="3">
    <source>
        <dbReference type="ARBA" id="ARBA00005325"/>
    </source>
</evidence>
<dbReference type="GO" id="GO:0016020">
    <property type="term" value="C:membrane"/>
    <property type="evidence" value="ECO:0007669"/>
    <property type="project" value="TreeGrafter"/>
</dbReference>
<dbReference type="InterPro" id="IPR023828">
    <property type="entry name" value="Peptidase_S8_Ser-AS"/>
</dbReference>
<dbReference type="Gene3D" id="3.40.50.200">
    <property type="entry name" value="Peptidase S8/S53 domain"/>
    <property type="match status" value="1"/>
</dbReference>
<evidence type="ECO:0000256" key="4">
    <source>
        <dbReference type="ARBA" id="ARBA00022525"/>
    </source>
</evidence>
<organism evidence="15">
    <name type="scientific">Desertifilum tharense IPPAS B-1220</name>
    <dbReference type="NCBI Taxonomy" id="1781255"/>
    <lineage>
        <taxon>Bacteria</taxon>
        <taxon>Bacillati</taxon>
        <taxon>Cyanobacteriota</taxon>
        <taxon>Cyanophyceae</taxon>
        <taxon>Desertifilales</taxon>
        <taxon>Desertifilaceae</taxon>
        <taxon>Desertifilum</taxon>
    </lineage>
</organism>
<dbReference type="PROSITE" id="PS00136">
    <property type="entry name" value="SUBTILASE_ASP"/>
    <property type="match status" value="1"/>
</dbReference>
<evidence type="ECO:0000256" key="11">
    <source>
        <dbReference type="PIRSR" id="PIRSR615500-1"/>
    </source>
</evidence>
<dbReference type="InterPro" id="IPR013858">
    <property type="entry name" value="Peptidase_M10B_C"/>
</dbReference>
<dbReference type="PROSITE" id="PS00330">
    <property type="entry name" value="HEMOLYSIN_CALCIUM"/>
    <property type="match status" value="3"/>
</dbReference>
<evidence type="ECO:0000256" key="7">
    <source>
        <dbReference type="ARBA" id="ARBA00022737"/>
    </source>
</evidence>
<dbReference type="SUPFAM" id="SSF52743">
    <property type="entry name" value="Subtilisin-like"/>
    <property type="match status" value="1"/>
</dbReference>
<comment type="caution">
    <text evidence="15">The sequence shown here is derived from an EMBL/GenBank/DDBJ whole genome shotgun (WGS) entry which is preliminary data.</text>
</comment>
<dbReference type="Gene3D" id="2.150.10.10">
    <property type="entry name" value="Serralysin-like metalloprotease, C-terminal"/>
    <property type="match status" value="2"/>
</dbReference>
<reference evidence="15" key="1">
    <citation type="submission" date="2016-09" db="EMBL/GenBank/DDBJ databases">
        <title>Draft genome of thermotolerant cyanobacterium Desertifilum sp. strain IPPAS B-1220.</title>
        <authorList>
            <person name="Sinetova M.A."/>
            <person name="Bolakhan K."/>
            <person name="Zayadan B.K."/>
            <person name="Mironov K.S."/>
            <person name="Ustinova V."/>
            <person name="Kupriyanova E.V."/>
            <person name="Sidorov R.A."/>
            <person name="Skrypnik A.N."/>
            <person name="Gogoleva N.E."/>
            <person name="Gogolev Y.V."/>
            <person name="Los D.A."/>
        </authorList>
    </citation>
    <scope>NUCLEOTIDE SEQUENCE [LARGE SCALE GENOMIC DNA]</scope>
    <source>
        <strain evidence="15">IPPAS B-1220</strain>
    </source>
</reference>
<proteinExistence type="inferred from homology"/>
<keyword evidence="4" id="KW-0964">Secreted</keyword>
<dbReference type="GO" id="GO:0004252">
    <property type="term" value="F:serine-type endopeptidase activity"/>
    <property type="evidence" value="ECO:0007669"/>
    <property type="project" value="UniProtKB-UniRule"/>
</dbReference>
<comment type="cofactor">
    <cofactor evidence="1">
        <name>Ca(2+)</name>
        <dbReference type="ChEBI" id="CHEBI:29108"/>
    </cofactor>
</comment>
<accession>A0A1E5QKG2</accession>
<dbReference type="PROSITE" id="PS51892">
    <property type="entry name" value="SUBTILASE"/>
    <property type="match status" value="1"/>
</dbReference>
<dbReference type="Pfam" id="PF08548">
    <property type="entry name" value="Peptidase_M10_C"/>
    <property type="match status" value="1"/>
</dbReference>
<dbReference type="InterPro" id="IPR011049">
    <property type="entry name" value="Serralysin-like_metalloprot_C"/>
</dbReference>
<dbReference type="EMBL" id="MJGC01000053">
    <property type="protein sequence ID" value="OEJ75162.1"/>
    <property type="molecule type" value="Genomic_DNA"/>
</dbReference>
<dbReference type="InterPro" id="IPR036852">
    <property type="entry name" value="Peptidase_S8/S53_dom_sf"/>
</dbReference>
<dbReference type="GO" id="GO:0005509">
    <property type="term" value="F:calcium ion binding"/>
    <property type="evidence" value="ECO:0007669"/>
    <property type="project" value="InterPro"/>
</dbReference>
<dbReference type="Pfam" id="PF01483">
    <property type="entry name" value="P_proprotein"/>
    <property type="match status" value="2"/>
</dbReference>
<dbReference type="SUPFAM" id="SSF51120">
    <property type="entry name" value="beta-Roll"/>
    <property type="match status" value="3"/>
</dbReference>
<evidence type="ECO:0000256" key="8">
    <source>
        <dbReference type="ARBA" id="ARBA00022801"/>
    </source>
</evidence>
<dbReference type="PROSITE" id="PS00138">
    <property type="entry name" value="SUBTILASE_SER"/>
    <property type="match status" value="1"/>
</dbReference>
<dbReference type="RefSeq" id="WP_069967160.1">
    <property type="nucleotide sequence ID" value="NZ_CM124774.1"/>
</dbReference>
<dbReference type="Pfam" id="PF00353">
    <property type="entry name" value="HemolysinCabind"/>
    <property type="match status" value="4"/>
</dbReference>
<evidence type="ECO:0000259" key="14">
    <source>
        <dbReference type="PROSITE" id="PS51829"/>
    </source>
</evidence>
<keyword evidence="10" id="KW-0106">Calcium</keyword>
<dbReference type="Gene3D" id="2.60.120.260">
    <property type="entry name" value="Galactose-binding domain-like"/>
    <property type="match status" value="1"/>
</dbReference>
<feature type="region of interest" description="Disordered" evidence="13">
    <location>
        <begin position="744"/>
        <end position="790"/>
    </location>
</feature>
<dbReference type="GO" id="GO:0005615">
    <property type="term" value="C:extracellular space"/>
    <property type="evidence" value="ECO:0007669"/>
    <property type="project" value="InterPro"/>
</dbReference>
<feature type="domain" description="P/Homo B" evidence="14">
    <location>
        <begin position="371"/>
        <end position="537"/>
    </location>
</feature>
<dbReference type="InterPro" id="IPR034182">
    <property type="entry name" value="Kexin/furin"/>
</dbReference>
<feature type="active site" description="Charge relay system" evidence="11 12">
    <location>
        <position position="94"/>
    </location>
</feature>
<dbReference type="CDD" id="cd04059">
    <property type="entry name" value="Peptidases_S8_Protein_convertases_Kexins_Furin-like"/>
    <property type="match status" value="1"/>
</dbReference>
<comment type="similarity">
    <text evidence="3">Belongs to the peptidase S8 family. Furin subfamily.</text>
</comment>
<evidence type="ECO:0000256" key="10">
    <source>
        <dbReference type="ARBA" id="ARBA00022837"/>
    </source>
</evidence>
<dbReference type="InterPro" id="IPR002884">
    <property type="entry name" value="P_dom"/>
</dbReference>
<protein>
    <recommendedName>
        <fullName evidence="14">P/Homo B domain-containing protein</fullName>
    </recommendedName>
</protein>
<feature type="compositionally biased region" description="Pro residues" evidence="13">
    <location>
        <begin position="749"/>
        <end position="784"/>
    </location>
</feature>
<dbReference type="InterPro" id="IPR018511">
    <property type="entry name" value="Hemolysin-typ_Ca-bd_CS"/>
</dbReference>
<comment type="subcellular location">
    <subcellularLocation>
        <location evidence="2">Secreted</location>
    </subcellularLocation>
</comment>
<dbReference type="PRINTS" id="PR00723">
    <property type="entry name" value="SUBTILISIN"/>
</dbReference>
<evidence type="ECO:0000256" key="12">
    <source>
        <dbReference type="PROSITE-ProRule" id="PRU01240"/>
    </source>
</evidence>
<evidence type="ECO:0000256" key="2">
    <source>
        <dbReference type="ARBA" id="ARBA00004613"/>
    </source>
</evidence>
<dbReference type="PROSITE" id="PS51829">
    <property type="entry name" value="P_HOMO_B"/>
    <property type="match status" value="1"/>
</dbReference>
<gene>
    <name evidence="15" type="ORF">BH720_10560</name>
</gene>
<dbReference type="PRINTS" id="PR00313">
    <property type="entry name" value="CABNDNGRPT"/>
</dbReference>
<dbReference type="InterPro" id="IPR000209">
    <property type="entry name" value="Peptidase_S8/S53_dom"/>
</dbReference>
<dbReference type="GO" id="GO:0005737">
    <property type="term" value="C:cytoplasm"/>
    <property type="evidence" value="ECO:0007669"/>
    <property type="project" value="UniProtKB-ARBA"/>
</dbReference>
<dbReference type="SUPFAM" id="SSF49785">
    <property type="entry name" value="Galactose-binding domain-like"/>
    <property type="match status" value="1"/>
</dbReference>
<dbReference type="InterPro" id="IPR015500">
    <property type="entry name" value="Peptidase_S8_subtilisin-rel"/>
</dbReference>
<dbReference type="PANTHER" id="PTHR42884">
    <property type="entry name" value="PROPROTEIN CONVERTASE SUBTILISIN/KEXIN-RELATED"/>
    <property type="match status" value="1"/>
</dbReference>
<dbReference type="InterPro" id="IPR008979">
    <property type="entry name" value="Galactose-bd-like_sf"/>
</dbReference>
<evidence type="ECO:0000256" key="9">
    <source>
        <dbReference type="ARBA" id="ARBA00022825"/>
    </source>
</evidence>
<dbReference type="InterPro" id="IPR023827">
    <property type="entry name" value="Peptidase_S8_Asp-AS"/>
</dbReference>
<dbReference type="GO" id="GO:0012505">
    <property type="term" value="C:endomembrane system"/>
    <property type="evidence" value="ECO:0007669"/>
    <property type="project" value="UniProtKB-ARBA"/>
</dbReference>
<evidence type="ECO:0000256" key="1">
    <source>
        <dbReference type="ARBA" id="ARBA00001913"/>
    </source>
</evidence>
<keyword evidence="7" id="KW-0677">Repeat</keyword>
<feature type="active site" description="Charge relay system" evidence="11 12">
    <location>
        <position position="57"/>
    </location>
</feature>
<sequence length="993" mass="103806">MTGLPNDTFFNLQWYIYNTGQGGRTPRIDLNLVDDNPTNFDVWDDYTGKGIKIGIVDDGIDVDHEDLKANYNPNLALNYNWSEEGAPQTNENNHGTAVAGIIVAARNDIGIVGVAYDAQFSSFRYAKAPEALRRQAAFDVSNNSWGSNNPFEADSNYKLKPDNGDALKFGATTGRDGKGTVFVVSAGNEFQKGFDADTDNFTNSRYTIAVAAINGNGKAADYSSASSSLLISAFAEGSEVTRPDNLNIVTADRTGNFGYNPNPEITTNLPDLNYTNEFSGTSASAPQISGVVALILQANPNLGYRDVQQILAYTARQNDAEDSGWKFNQAKNWNGGGLHINRRYGFGLVNAHAAVRLAETWSYSNSTASRTVNEVMATGTPTSGTSSIPDGDLNGLTQKVNINSNLKIEYAELDIKISHAKIEDLKISLTSPEGTESVLFAGEQLKQIEITKTNLVPFADFRDNPTQFLTELDADTRQEFIDLAASYKQGIDFTFSTAFSWGEVGNGEWTLKVIDQTTGTAGTLDNWSVRLYGNALTNDDLYVYTNEFANLTDASRQTLSDTNGGTDTLNAAAIRSNSLINLTPGSTNSSLAGKNLTIAAGTLIEKAIGGDGNDTLIGNSGNNTLYGGRGDDSLVGVKQSFLEGGLGNDVYVFASLDVLGSKILDAGGSDRITLPEPVSLELASGKLGLGRSGTSLIVDLNKNGVVEVDTDLEIQNFFASATGNTAGTGFIEEVGGLTGQSILNSIAAPPTPTPTPAPTPRPTPVLPTPTPAPAPTPTPTPPSSALPTPGNDLLVLADGGQAIQALAGNDTVIGGAGSDTINGNQGDDSILGGDGNDLLYGGKNHDTLRGNQGNDTLFGNRGADVLDGGKGDDLLFGGKGNDVLIGGEGNDTLSGDLGQDLLIGGSGADLFILRTGTAATDAALADFIQDFEVGIDRIGLTGGITAANLTFNVAGGNTVISIANSNQTLGIVAGVTPDRLAGSFVAVNIPGLA</sequence>
<keyword evidence="5 12" id="KW-0645">Protease</keyword>
<keyword evidence="9 12" id="KW-0720">Serine protease</keyword>
<dbReference type="InterPro" id="IPR022398">
    <property type="entry name" value="Peptidase_S8_His-AS"/>
</dbReference>
<feature type="active site" description="Charge relay system" evidence="11 12">
    <location>
        <position position="282"/>
    </location>
</feature>
<name>A0A1E5QKG2_9CYAN</name>
<evidence type="ECO:0000313" key="15">
    <source>
        <dbReference type="EMBL" id="OEJ75162.1"/>
    </source>
</evidence>
<evidence type="ECO:0000256" key="13">
    <source>
        <dbReference type="SAM" id="MobiDB-lite"/>
    </source>
</evidence>
<dbReference type="Pfam" id="PF00082">
    <property type="entry name" value="Peptidase_S8"/>
    <property type="match status" value="1"/>
</dbReference>
<evidence type="ECO:0000256" key="6">
    <source>
        <dbReference type="ARBA" id="ARBA00022729"/>
    </source>
</evidence>
<dbReference type="PANTHER" id="PTHR42884:SF14">
    <property type="entry name" value="NEUROENDOCRINE CONVERTASE 1"/>
    <property type="match status" value="1"/>
</dbReference>
<keyword evidence="8 12" id="KW-0378">Hydrolase</keyword>
<dbReference type="STRING" id="1781255.BH720_10560"/>
<keyword evidence="6" id="KW-0732">Signal</keyword>
<dbReference type="OrthoDB" id="1676884at2"/>
<dbReference type="GO" id="GO:0016485">
    <property type="term" value="P:protein processing"/>
    <property type="evidence" value="ECO:0007669"/>
    <property type="project" value="TreeGrafter"/>
</dbReference>